<dbReference type="PROSITE" id="PS50893">
    <property type="entry name" value="ABC_TRANSPORTER_2"/>
    <property type="match status" value="1"/>
</dbReference>
<keyword evidence="4" id="KW-0067">ATP-binding</keyword>
<dbReference type="SUPFAM" id="SSF52540">
    <property type="entry name" value="P-loop containing nucleoside triphosphate hydrolases"/>
    <property type="match status" value="1"/>
</dbReference>
<evidence type="ECO:0000256" key="2">
    <source>
        <dbReference type="ARBA" id="ARBA00022448"/>
    </source>
</evidence>
<dbReference type="InterPro" id="IPR003439">
    <property type="entry name" value="ABC_transporter-like_ATP-bd"/>
</dbReference>
<reference evidence="7 8" key="1">
    <citation type="journal article" date="2023" name="Microbiol. Spectr.">
        <title>Symbiosis of Carpenter Bees with Uncharacterized Lactic Acid Bacteria Showing NAD Auxotrophy.</title>
        <authorList>
            <person name="Kawasaki S."/>
            <person name="Ozawa K."/>
            <person name="Mori T."/>
            <person name="Yamamoto A."/>
            <person name="Ito M."/>
            <person name="Ohkuma M."/>
            <person name="Sakamoto M."/>
            <person name="Matsutani M."/>
        </authorList>
    </citation>
    <scope>NUCLEOTIDE SEQUENCE [LARGE SCALE GENOMIC DNA]</scope>
    <source>
        <strain evidence="7 8">KimH</strain>
    </source>
</reference>
<keyword evidence="3" id="KW-0547">Nucleotide-binding</keyword>
<dbReference type="EMBL" id="AP026800">
    <property type="protein sequence ID" value="BDR54019.1"/>
    <property type="molecule type" value="Genomic_DNA"/>
</dbReference>
<dbReference type="PANTHER" id="PTHR43335:SF4">
    <property type="entry name" value="ABC TRANSPORTER, ATP-BINDING PROTEIN"/>
    <property type="match status" value="1"/>
</dbReference>
<feature type="compositionally biased region" description="Low complexity" evidence="5">
    <location>
        <begin position="332"/>
        <end position="415"/>
    </location>
</feature>
<accession>A0ABM8BAZ5</accession>
<feature type="region of interest" description="Disordered" evidence="5">
    <location>
        <begin position="332"/>
        <end position="491"/>
    </location>
</feature>
<dbReference type="InterPro" id="IPR017871">
    <property type="entry name" value="ABC_transporter-like_CS"/>
</dbReference>
<keyword evidence="2" id="KW-0813">Transport</keyword>
<gene>
    <name evidence="7" type="ORF">KIMH_01300</name>
</gene>
<feature type="domain" description="ABC transporter" evidence="6">
    <location>
        <begin position="2"/>
        <end position="227"/>
    </location>
</feature>
<proteinExistence type="inferred from homology"/>
<dbReference type="Pfam" id="PF00005">
    <property type="entry name" value="ABC_tran"/>
    <property type="match status" value="1"/>
</dbReference>
<dbReference type="Proteomes" id="UP001321748">
    <property type="component" value="Chromosome"/>
</dbReference>
<evidence type="ECO:0000256" key="1">
    <source>
        <dbReference type="ARBA" id="ARBA00005417"/>
    </source>
</evidence>
<feature type="compositionally biased region" description="Low complexity" evidence="5">
    <location>
        <begin position="425"/>
        <end position="463"/>
    </location>
</feature>
<dbReference type="InterPro" id="IPR003593">
    <property type="entry name" value="AAA+_ATPase"/>
</dbReference>
<evidence type="ECO:0000256" key="3">
    <source>
        <dbReference type="ARBA" id="ARBA00022741"/>
    </source>
</evidence>
<evidence type="ECO:0000259" key="6">
    <source>
        <dbReference type="PROSITE" id="PS50893"/>
    </source>
</evidence>
<keyword evidence="8" id="KW-1185">Reference proteome</keyword>
<dbReference type="Gene3D" id="3.40.50.300">
    <property type="entry name" value="P-loop containing nucleotide triphosphate hydrolases"/>
    <property type="match status" value="1"/>
</dbReference>
<dbReference type="PROSITE" id="PS00211">
    <property type="entry name" value="ABC_TRANSPORTER_1"/>
    <property type="match status" value="1"/>
</dbReference>
<evidence type="ECO:0000256" key="5">
    <source>
        <dbReference type="SAM" id="MobiDB-lite"/>
    </source>
</evidence>
<organism evidence="7 8">
    <name type="scientific">Bombiscardovia apis</name>
    <dbReference type="NCBI Taxonomy" id="2932182"/>
    <lineage>
        <taxon>Bacteria</taxon>
        <taxon>Bacillati</taxon>
        <taxon>Actinomycetota</taxon>
        <taxon>Actinomycetes</taxon>
        <taxon>Bifidobacteriales</taxon>
        <taxon>Bifidobacteriaceae</taxon>
        <taxon>Bombiscardovia</taxon>
    </lineage>
</organism>
<feature type="compositionally biased region" description="Polar residues" evidence="5">
    <location>
        <begin position="464"/>
        <end position="491"/>
    </location>
</feature>
<evidence type="ECO:0000256" key="4">
    <source>
        <dbReference type="ARBA" id="ARBA00022840"/>
    </source>
</evidence>
<evidence type="ECO:0000313" key="7">
    <source>
        <dbReference type="EMBL" id="BDR54019.1"/>
    </source>
</evidence>
<dbReference type="InterPro" id="IPR027417">
    <property type="entry name" value="P-loop_NTPase"/>
</dbReference>
<dbReference type="PANTHER" id="PTHR43335">
    <property type="entry name" value="ABC TRANSPORTER, ATP-BINDING PROTEIN"/>
    <property type="match status" value="1"/>
</dbReference>
<dbReference type="SMART" id="SM00382">
    <property type="entry name" value="AAA"/>
    <property type="match status" value="1"/>
</dbReference>
<protein>
    <recommendedName>
        <fullName evidence="6">ABC transporter domain-containing protein</fullName>
    </recommendedName>
</protein>
<name>A0ABM8BAZ5_9BIFI</name>
<evidence type="ECO:0000313" key="8">
    <source>
        <dbReference type="Proteomes" id="UP001321748"/>
    </source>
</evidence>
<comment type="similarity">
    <text evidence="1">Belongs to the ABC transporter superfamily.</text>
</comment>
<sequence length="491" mass="52316">MITIEHLTKTFGAKKAIDDVSFTAADGKVTGFLGPNGAGKSTTMRAALGLIRAESGQALIDGHPFTSLRSPMAEVGSVLNPRSAHKNRSARSHLEALAYSNGIPKSRVDEVMAIAGISAVGKKKAGSFSLGMSQRLSIAAALLGDPQNLVFDEPVNGLDPEGVMWVRQLCRYYASQGRCVLLSSHLMSEVAQTADDLVIIGQGRVLEHTSVADFLSEHSSHTIRIATPQASLLQQALQGGPEVSVELLPPSAGDPAGAQVLRVGGMELAQVAQIAADKQIVIYEFREEKASLEEAYMALTHGKEEYKTANVPVPGLVSAQGTSQEPIQAPMQASMPMQSQMPMQQTPGQAQGQGATQPAVPGQFAQPVQPTQPVQPVVPMQPNQQGYGQPAPQQQTVQPQQFQQPVQPVQTEPVQPVQPEPMQPVQPVQPVQLIQPEQPVQTQQPIQQQPVHPVQSQQHYVQPADNQQPSSAPANPESNQASSTNEEGGAQ</sequence>